<dbReference type="GO" id="GO:0006511">
    <property type="term" value="P:ubiquitin-dependent protein catabolic process"/>
    <property type="evidence" value="ECO:0007669"/>
    <property type="project" value="UniProtKB-UniRule"/>
</dbReference>
<reference evidence="10 11" key="1">
    <citation type="submission" date="2016-07" db="EMBL/GenBank/DDBJ databases">
        <title>Draft genome of the white-rot fungus Obba rivulosa 3A-2.</title>
        <authorList>
            <consortium name="DOE Joint Genome Institute"/>
            <person name="Miettinen O."/>
            <person name="Riley R."/>
            <person name="Acob R."/>
            <person name="Barry K."/>
            <person name="Cullen D."/>
            <person name="De Vries R."/>
            <person name="Hainaut M."/>
            <person name="Hatakka A."/>
            <person name="Henrissat B."/>
            <person name="Hilden K."/>
            <person name="Kuo R."/>
            <person name="Labutti K."/>
            <person name="Lipzen A."/>
            <person name="Makela M.R."/>
            <person name="Sandor L."/>
            <person name="Spatafora J.W."/>
            <person name="Grigoriev I.V."/>
            <person name="Hibbett D.S."/>
        </authorList>
    </citation>
    <scope>NUCLEOTIDE SEQUENCE [LARGE SCALE GENOMIC DNA]</scope>
    <source>
        <strain evidence="10 11">3A-2</strain>
    </source>
</reference>
<dbReference type="AlphaFoldDB" id="A0A8E2DQ24"/>
<comment type="catalytic activity">
    <reaction evidence="1 8">
        <text>Thiol-dependent hydrolysis of ester, thioester, amide, peptide and isopeptide bonds formed by the C-terminal Gly of ubiquitin (a 76-residue protein attached to proteins as an intracellular targeting signal).</text>
        <dbReference type="EC" id="3.4.19.12"/>
    </reaction>
</comment>
<protein>
    <recommendedName>
        <fullName evidence="8">Ubiquitin carboxyl-terminal hydrolase</fullName>
        <ecNumber evidence="8">3.4.19.12</ecNumber>
    </recommendedName>
</protein>
<accession>A0A8E2DQ24</accession>
<sequence length="239" mass="26421">MPDLPSTGWIMLESNPDVMTKWATAAGVDTSKARFHDVYGLDEDLLSLIPQPVKFVVVLFPNNQWLQERREEEDERVTKEGQHPIDPSVIWMPQTIHHACGTMAILHGFANSDVETMPESPLATFIAECRGKTPQQRAKLLEASPPFAKIHAEAVVSGQSAVPSVEEEMDLHYTCFASLSDPSRTGSSRLVELNGGRKGPVDRGECTDVLRDVAKYLKEHYLPNTSSAHFNVLVLAASE</sequence>
<proteinExistence type="inferred from homology"/>
<dbReference type="InterPro" id="IPR036959">
    <property type="entry name" value="Peptidase_C12_UCH_sf"/>
</dbReference>
<dbReference type="EC" id="3.4.19.12" evidence="8"/>
<keyword evidence="4 8" id="KW-0833">Ubl conjugation pathway</keyword>
<dbReference type="GO" id="GO:0016579">
    <property type="term" value="P:protein deubiquitination"/>
    <property type="evidence" value="ECO:0007669"/>
    <property type="project" value="TreeGrafter"/>
</dbReference>
<dbReference type="GO" id="GO:0005737">
    <property type="term" value="C:cytoplasm"/>
    <property type="evidence" value="ECO:0007669"/>
    <property type="project" value="TreeGrafter"/>
</dbReference>
<dbReference type="GO" id="GO:0004843">
    <property type="term" value="F:cysteine-type deubiquitinase activity"/>
    <property type="evidence" value="ECO:0007669"/>
    <property type="project" value="UniProtKB-EC"/>
</dbReference>
<comment type="similarity">
    <text evidence="2 7 8">Belongs to the peptidase C12 family.</text>
</comment>
<dbReference type="OrthoDB" id="427186at2759"/>
<evidence type="ECO:0000259" key="9">
    <source>
        <dbReference type="PROSITE" id="PS52048"/>
    </source>
</evidence>
<dbReference type="PANTHER" id="PTHR10589:SF17">
    <property type="entry name" value="UBIQUITIN CARBOXYL-TERMINAL HYDROLASE"/>
    <property type="match status" value="1"/>
</dbReference>
<dbReference type="PRINTS" id="PR00707">
    <property type="entry name" value="UBCTHYDRLASE"/>
</dbReference>
<evidence type="ECO:0000313" key="11">
    <source>
        <dbReference type="Proteomes" id="UP000250043"/>
    </source>
</evidence>
<keyword evidence="5 8" id="KW-0378">Hydrolase</keyword>
<dbReference type="PANTHER" id="PTHR10589">
    <property type="entry name" value="UBIQUITIN CARBOXYL-TERMINAL HYDROLASE"/>
    <property type="match status" value="1"/>
</dbReference>
<evidence type="ECO:0000256" key="7">
    <source>
        <dbReference type="PROSITE-ProRule" id="PRU01393"/>
    </source>
</evidence>
<keyword evidence="11" id="KW-1185">Reference proteome</keyword>
<evidence type="ECO:0000313" key="10">
    <source>
        <dbReference type="EMBL" id="OCH93699.1"/>
    </source>
</evidence>
<evidence type="ECO:0000256" key="8">
    <source>
        <dbReference type="RuleBase" id="RU361215"/>
    </source>
</evidence>
<dbReference type="Proteomes" id="UP000250043">
    <property type="component" value="Unassembled WGS sequence"/>
</dbReference>
<dbReference type="InterPro" id="IPR038765">
    <property type="entry name" value="Papain-like_cys_pep_sf"/>
</dbReference>
<dbReference type="Pfam" id="PF01088">
    <property type="entry name" value="Peptidase_C12"/>
    <property type="match status" value="1"/>
</dbReference>
<dbReference type="FunFam" id="3.40.532.10:FF:000006">
    <property type="entry name" value="Ubiquitin carboxyl-terminal hydrolase"/>
    <property type="match status" value="1"/>
</dbReference>
<evidence type="ECO:0000256" key="3">
    <source>
        <dbReference type="ARBA" id="ARBA00022670"/>
    </source>
</evidence>
<comment type="caution">
    <text evidence="7">Lacks conserved residue(s) required for the propagation of feature annotation.</text>
</comment>
<dbReference type="InterPro" id="IPR001578">
    <property type="entry name" value="Peptidase_C12_UCH"/>
</dbReference>
<name>A0A8E2DQ24_9APHY</name>
<keyword evidence="3 8" id="KW-0645">Protease</keyword>
<dbReference type="SUPFAM" id="SSF54001">
    <property type="entry name" value="Cysteine proteinases"/>
    <property type="match status" value="1"/>
</dbReference>
<feature type="domain" description="UCH catalytic" evidence="9">
    <location>
        <begin position="8"/>
        <end position="237"/>
    </location>
</feature>
<evidence type="ECO:0000256" key="2">
    <source>
        <dbReference type="ARBA" id="ARBA00009326"/>
    </source>
</evidence>
<evidence type="ECO:0000256" key="6">
    <source>
        <dbReference type="ARBA" id="ARBA00022807"/>
    </source>
</evidence>
<dbReference type="Gene3D" id="3.40.532.10">
    <property type="entry name" value="Peptidase C12, ubiquitin carboxyl-terminal hydrolase"/>
    <property type="match status" value="1"/>
</dbReference>
<evidence type="ECO:0000256" key="5">
    <source>
        <dbReference type="ARBA" id="ARBA00022801"/>
    </source>
</evidence>
<dbReference type="PROSITE" id="PS52048">
    <property type="entry name" value="UCH_DOMAIN"/>
    <property type="match status" value="1"/>
</dbReference>
<organism evidence="10 11">
    <name type="scientific">Obba rivulosa</name>
    <dbReference type="NCBI Taxonomy" id="1052685"/>
    <lineage>
        <taxon>Eukaryota</taxon>
        <taxon>Fungi</taxon>
        <taxon>Dikarya</taxon>
        <taxon>Basidiomycota</taxon>
        <taxon>Agaricomycotina</taxon>
        <taxon>Agaricomycetes</taxon>
        <taxon>Polyporales</taxon>
        <taxon>Gelatoporiaceae</taxon>
        <taxon>Obba</taxon>
    </lineage>
</organism>
<evidence type="ECO:0000256" key="4">
    <source>
        <dbReference type="ARBA" id="ARBA00022786"/>
    </source>
</evidence>
<dbReference type="EMBL" id="KV722352">
    <property type="protein sequence ID" value="OCH93699.1"/>
    <property type="molecule type" value="Genomic_DNA"/>
</dbReference>
<evidence type="ECO:0000256" key="1">
    <source>
        <dbReference type="ARBA" id="ARBA00000707"/>
    </source>
</evidence>
<gene>
    <name evidence="10" type="ORF">OBBRIDRAFT_279667</name>
</gene>
<keyword evidence="6 8" id="KW-0788">Thiol protease</keyword>